<dbReference type="GO" id="GO:0006310">
    <property type="term" value="P:DNA recombination"/>
    <property type="evidence" value="ECO:0007669"/>
    <property type="project" value="UniProtKB-KW"/>
</dbReference>
<evidence type="ECO:0000256" key="4">
    <source>
        <dbReference type="ARBA" id="ARBA00023254"/>
    </source>
</evidence>
<keyword evidence="2" id="KW-0233">DNA recombination</keyword>
<evidence type="ECO:0000256" key="3">
    <source>
        <dbReference type="ARBA" id="ARBA00023242"/>
    </source>
</evidence>
<dbReference type="GO" id="GO:0051321">
    <property type="term" value="P:meiotic cell cycle"/>
    <property type="evidence" value="ECO:0007669"/>
    <property type="project" value="UniProtKB-KW"/>
</dbReference>
<evidence type="ECO:0000256" key="2">
    <source>
        <dbReference type="ARBA" id="ARBA00023172"/>
    </source>
</evidence>
<name>A0ABD3MJY7_9STRA</name>
<dbReference type="PANTHER" id="PTHR15938:SF0">
    <property type="entry name" value="HOMOLOGOUS-PAIRING PROTEIN 2 HOMOLOG"/>
    <property type="match status" value="1"/>
</dbReference>
<evidence type="ECO:0000256" key="5">
    <source>
        <dbReference type="SAM" id="MobiDB-lite"/>
    </source>
</evidence>
<keyword evidence="4" id="KW-0469">Meiosis</keyword>
<feature type="region of interest" description="Disordered" evidence="5">
    <location>
        <begin position="629"/>
        <end position="648"/>
    </location>
</feature>
<sequence>MTRSSGRTTNKAKAASSSSSTTMDVVEPPVIATEDRTDENLPSSSSSADNNENEIMASTNDKPTDDATAIDDIGAGTTDDGFDVAVTMINAEESNDDEVGGNSNNDNETSSADGINDGNDTNEATNNADITEKTVLEEDKNEDVIAEEEEEKEELWDLKMVLSAKQILSPHPVICQTDGCNLVACCIWSSNLDPETPWYSCLDCQVEHFGGWPSTDEAEGGGGGGLPIKVLSDELREAMMEKCTNLVEPELPNLPSVIGGEVRGTKASEKAGSDDANDSPGNENDGDEDDYGEVLWELKKVFSVKELTKTKPMSDYGGWPEANELPIDHLTEENRRLIAEKCSEQDNPTLPILPTSMSLLSTADAAGSNKSTSITPPPGHDKAVAESQSNIVVGAVHSKGGKKMQGGVTPSPMPPSSKKTEDDKPKVMSKSAIEAHRKWQAEAEKLGGPNARVVVSKPEAKKLIFDKLHNEFAPLNIDGVYKMLKAVVPSVVLKSCLDEMVDKHLGGDQFAEDSDDDDDDGKSSKKKAKTVKKSTGDSDEYAGSLRLKEGRNVNNNLYYVDHTKLSNEGNGLLPELRNELLCNSQKSKAELDQLNEQFKSITAEAAKLESEPKNEELILELADQESNLQELNDKLEESRAHASSKSVR</sequence>
<feature type="compositionally biased region" description="Acidic residues" evidence="5">
    <location>
        <begin position="510"/>
        <end position="520"/>
    </location>
</feature>
<organism evidence="6 7">
    <name type="scientific">Discostella pseudostelligera</name>
    <dbReference type="NCBI Taxonomy" id="259834"/>
    <lineage>
        <taxon>Eukaryota</taxon>
        <taxon>Sar</taxon>
        <taxon>Stramenopiles</taxon>
        <taxon>Ochrophyta</taxon>
        <taxon>Bacillariophyta</taxon>
        <taxon>Coscinodiscophyceae</taxon>
        <taxon>Thalassiosirophycidae</taxon>
        <taxon>Stephanodiscales</taxon>
        <taxon>Stephanodiscaceae</taxon>
        <taxon>Discostella</taxon>
    </lineage>
</organism>
<dbReference type="Proteomes" id="UP001530293">
    <property type="component" value="Unassembled WGS sequence"/>
</dbReference>
<dbReference type="EMBL" id="JALLBG020000135">
    <property type="protein sequence ID" value="KAL3762487.1"/>
    <property type="molecule type" value="Genomic_DNA"/>
</dbReference>
<feature type="region of interest" description="Disordered" evidence="5">
    <location>
        <begin position="507"/>
        <end position="540"/>
    </location>
</feature>
<feature type="compositionally biased region" description="Basic and acidic residues" evidence="5">
    <location>
        <begin position="631"/>
        <end position="640"/>
    </location>
</feature>
<keyword evidence="3" id="KW-0539">Nucleus</keyword>
<feature type="compositionally biased region" description="Polar residues" evidence="5">
    <location>
        <begin position="101"/>
        <end position="129"/>
    </location>
</feature>
<comment type="subcellular location">
    <subcellularLocation>
        <location evidence="1">Nucleus</location>
    </subcellularLocation>
</comment>
<reference evidence="6 7" key="1">
    <citation type="submission" date="2024-10" db="EMBL/GenBank/DDBJ databases">
        <title>Updated reference genomes for cyclostephanoid diatoms.</title>
        <authorList>
            <person name="Roberts W.R."/>
            <person name="Alverson A.J."/>
        </authorList>
    </citation>
    <scope>NUCLEOTIDE SEQUENCE [LARGE SCALE GENOMIC DNA]</scope>
    <source>
        <strain evidence="6 7">AJA232-27</strain>
    </source>
</reference>
<feature type="region of interest" description="Disordered" evidence="5">
    <location>
        <begin position="1"/>
        <end position="80"/>
    </location>
</feature>
<proteinExistence type="predicted"/>
<feature type="compositionally biased region" description="Acidic residues" evidence="5">
    <location>
        <begin position="139"/>
        <end position="149"/>
    </location>
</feature>
<protein>
    <submittedName>
        <fullName evidence="6">Uncharacterized protein</fullName>
    </submittedName>
</protein>
<gene>
    <name evidence="6" type="ORF">ACHAWU_008190</name>
</gene>
<feature type="compositionally biased region" description="Low complexity" evidence="5">
    <location>
        <begin position="66"/>
        <end position="79"/>
    </location>
</feature>
<dbReference type="PANTHER" id="PTHR15938">
    <property type="entry name" value="TBP-1 INTERACTING PROTEIN"/>
    <property type="match status" value="1"/>
</dbReference>
<feature type="region of interest" description="Disordered" evidence="5">
    <location>
        <begin position="363"/>
        <end position="385"/>
    </location>
</feature>
<feature type="region of interest" description="Disordered" evidence="5">
    <location>
        <begin position="254"/>
        <end position="290"/>
    </location>
</feature>
<dbReference type="GO" id="GO:0005634">
    <property type="term" value="C:nucleus"/>
    <property type="evidence" value="ECO:0007669"/>
    <property type="project" value="UniProtKB-SubCell"/>
</dbReference>
<evidence type="ECO:0000313" key="6">
    <source>
        <dbReference type="EMBL" id="KAL3762487.1"/>
    </source>
</evidence>
<evidence type="ECO:0000256" key="1">
    <source>
        <dbReference type="ARBA" id="ARBA00004123"/>
    </source>
</evidence>
<keyword evidence="7" id="KW-1185">Reference proteome</keyword>
<evidence type="ECO:0000313" key="7">
    <source>
        <dbReference type="Proteomes" id="UP001530293"/>
    </source>
</evidence>
<feature type="region of interest" description="Disordered" evidence="5">
    <location>
        <begin position="92"/>
        <end position="149"/>
    </location>
</feature>
<feature type="compositionally biased region" description="Basic and acidic residues" evidence="5">
    <location>
        <begin position="263"/>
        <end position="273"/>
    </location>
</feature>
<accession>A0ABD3MJY7</accession>
<feature type="compositionally biased region" description="Low complexity" evidence="5">
    <location>
        <begin position="11"/>
        <end position="20"/>
    </location>
</feature>
<feature type="region of interest" description="Disordered" evidence="5">
    <location>
        <begin position="398"/>
        <end position="433"/>
    </location>
</feature>
<comment type="caution">
    <text evidence="6">The sequence shown here is derived from an EMBL/GenBank/DDBJ whole genome shotgun (WGS) entry which is preliminary data.</text>
</comment>
<dbReference type="AlphaFoldDB" id="A0ABD3MJY7"/>